<dbReference type="InterPro" id="IPR050739">
    <property type="entry name" value="MFP"/>
</dbReference>
<dbReference type="EMBL" id="CP119311">
    <property type="protein sequence ID" value="WEK35483.1"/>
    <property type="molecule type" value="Genomic_DNA"/>
</dbReference>
<dbReference type="PANTHER" id="PTHR30386">
    <property type="entry name" value="MEMBRANE FUSION SUBUNIT OF EMRAB-TOLC MULTIDRUG EFFLUX PUMP"/>
    <property type="match status" value="1"/>
</dbReference>
<dbReference type="GO" id="GO:0016020">
    <property type="term" value="C:membrane"/>
    <property type="evidence" value="ECO:0007669"/>
    <property type="project" value="UniProtKB-SubCell"/>
</dbReference>
<keyword evidence="2 6" id="KW-0812">Transmembrane</keyword>
<evidence type="ECO:0000256" key="6">
    <source>
        <dbReference type="SAM" id="Phobius"/>
    </source>
</evidence>
<organism evidence="9 10">
    <name type="scientific">Candidatus Pseudobacter hemicellulosilyticus</name>
    <dbReference type="NCBI Taxonomy" id="3121375"/>
    <lineage>
        <taxon>Bacteria</taxon>
        <taxon>Pseudomonadati</taxon>
        <taxon>Bacteroidota</taxon>
        <taxon>Chitinophagia</taxon>
        <taxon>Chitinophagales</taxon>
        <taxon>Chitinophagaceae</taxon>
        <taxon>Pseudobacter</taxon>
    </lineage>
</organism>
<evidence type="ECO:0000259" key="7">
    <source>
        <dbReference type="Pfam" id="PF25917"/>
    </source>
</evidence>
<dbReference type="PANTHER" id="PTHR30386:SF26">
    <property type="entry name" value="TRANSPORT PROTEIN COMB"/>
    <property type="match status" value="1"/>
</dbReference>
<evidence type="ECO:0000259" key="8">
    <source>
        <dbReference type="Pfam" id="PF25954"/>
    </source>
</evidence>
<dbReference type="PRINTS" id="PR01490">
    <property type="entry name" value="RTXTOXIND"/>
</dbReference>
<dbReference type="Pfam" id="PF25954">
    <property type="entry name" value="Beta-barrel_RND_2"/>
    <property type="match status" value="1"/>
</dbReference>
<reference evidence="9" key="1">
    <citation type="submission" date="2023-03" db="EMBL/GenBank/DDBJ databases">
        <title>Andean soil-derived lignocellulolytic bacterial consortium as a source of novel taxa and putative plastic-active enzymes.</title>
        <authorList>
            <person name="Diaz-Garcia L."/>
            <person name="Chuvochina M."/>
            <person name="Feuerriegel G."/>
            <person name="Bunk B."/>
            <person name="Sproer C."/>
            <person name="Streit W.R."/>
            <person name="Rodriguez L.M."/>
            <person name="Overmann J."/>
            <person name="Jimenez D.J."/>
        </authorList>
    </citation>
    <scope>NUCLEOTIDE SEQUENCE</scope>
    <source>
        <strain evidence="9">MAG 7</strain>
    </source>
</reference>
<dbReference type="Pfam" id="PF25917">
    <property type="entry name" value="BSH_RND"/>
    <property type="match status" value="1"/>
</dbReference>
<feature type="coiled-coil region" evidence="5">
    <location>
        <begin position="171"/>
        <end position="205"/>
    </location>
</feature>
<dbReference type="InterPro" id="IPR058792">
    <property type="entry name" value="Beta-barrel_RND_2"/>
</dbReference>
<evidence type="ECO:0000256" key="4">
    <source>
        <dbReference type="ARBA" id="ARBA00023136"/>
    </source>
</evidence>
<sequence>MSTATTEQQAPAANKKRNKTFLIILVVLVVLGGWYGISKYIHSLHHEETDDAQVEAHISPVIPRISGFVADVRVKDNQYVKKGDTLLVLDNRDMALRLAQAEAALTTAQSHLSSAQASAGAAHASIPPSQAGVVTADAQIEAAKVNVWRATEDFKRYENLIKDHSITQQQYEQALAAKQTAERQLQVTEQQRAQVARQVQAVNSQSSATAAQVPVAAASIKEREVEVENAKLNFSYTVITAAADGKVSKINVQPGQFVNAGAALFSIVMDEELWIVANFKETQVGRIREGQKVLVQVDAFPDHEFEARVGSFSPATGARFALLPPDNASGNFVKVVQRLPVKIEFINPKDSLIKLLKAGLNVDVDIHLDEQLH</sequence>
<dbReference type="AlphaFoldDB" id="A0AAJ5WS04"/>
<evidence type="ECO:0000256" key="3">
    <source>
        <dbReference type="ARBA" id="ARBA00022989"/>
    </source>
</evidence>
<dbReference type="Gene3D" id="2.40.50.100">
    <property type="match status" value="1"/>
</dbReference>
<evidence type="ECO:0000256" key="2">
    <source>
        <dbReference type="ARBA" id="ARBA00022692"/>
    </source>
</evidence>
<dbReference type="Proteomes" id="UP001220610">
    <property type="component" value="Chromosome"/>
</dbReference>
<name>A0AAJ5WS04_9BACT</name>
<accession>A0AAJ5WS04</accession>
<dbReference type="SUPFAM" id="SSF111369">
    <property type="entry name" value="HlyD-like secretion proteins"/>
    <property type="match status" value="2"/>
</dbReference>
<feature type="transmembrane region" description="Helical" evidence="6">
    <location>
        <begin position="20"/>
        <end position="37"/>
    </location>
</feature>
<evidence type="ECO:0000256" key="5">
    <source>
        <dbReference type="SAM" id="Coils"/>
    </source>
</evidence>
<evidence type="ECO:0000313" key="10">
    <source>
        <dbReference type="Proteomes" id="UP001220610"/>
    </source>
</evidence>
<proteinExistence type="predicted"/>
<dbReference type="InterPro" id="IPR058625">
    <property type="entry name" value="MdtA-like_BSH"/>
</dbReference>
<feature type="domain" description="CusB-like beta-barrel" evidence="8">
    <location>
        <begin position="273"/>
        <end position="315"/>
    </location>
</feature>
<keyword evidence="3 6" id="KW-1133">Transmembrane helix</keyword>
<comment type="subcellular location">
    <subcellularLocation>
        <location evidence="1">Membrane</location>
        <topology evidence="1">Single-pass membrane protein</topology>
    </subcellularLocation>
</comment>
<gene>
    <name evidence="9" type="ORF">P0Y53_23575</name>
</gene>
<dbReference type="Gene3D" id="2.40.30.170">
    <property type="match status" value="1"/>
</dbReference>
<feature type="domain" description="Multidrug resistance protein MdtA-like barrel-sandwich hybrid" evidence="7">
    <location>
        <begin position="61"/>
        <end position="269"/>
    </location>
</feature>
<protein>
    <submittedName>
        <fullName evidence="9">HlyD family secretion protein</fullName>
    </submittedName>
</protein>
<dbReference type="GO" id="GO:0055085">
    <property type="term" value="P:transmembrane transport"/>
    <property type="evidence" value="ECO:0007669"/>
    <property type="project" value="InterPro"/>
</dbReference>
<evidence type="ECO:0000313" key="9">
    <source>
        <dbReference type="EMBL" id="WEK35483.1"/>
    </source>
</evidence>
<dbReference type="Gene3D" id="1.10.287.470">
    <property type="entry name" value="Helix hairpin bin"/>
    <property type="match status" value="2"/>
</dbReference>
<evidence type="ECO:0000256" key="1">
    <source>
        <dbReference type="ARBA" id="ARBA00004167"/>
    </source>
</evidence>
<keyword evidence="4 6" id="KW-0472">Membrane</keyword>
<keyword evidence="5" id="KW-0175">Coiled coil</keyword>